<gene>
    <name evidence="1" type="primary">MTUS1A</name>
    <name evidence="1" type="ORF">GBF38_022219</name>
</gene>
<name>A0ACB7FKK8_NIBAL</name>
<proteinExistence type="predicted"/>
<organism evidence="1 2">
    <name type="scientific">Nibea albiflora</name>
    <name type="common">Yellow drum</name>
    <name type="synonym">Corvina albiflora</name>
    <dbReference type="NCBI Taxonomy" id="240163"/>
    <lineage>
        <taxon>Eukaryota</taxon>
        <taxon>Metazoa</taxon>
        <taxon>Chordata</taxon>
        <taxon>Craniata</taxon>
        <taxon>Vertebrata</taxon>
        <taxon>Euteleostomi</taxon>
        <taxon>Actinopterygii</taxon>
        <taxon>Neopterygii</taxon>
        <taxon>Teleostei</taxon>
        <taxon>Neoteleostei</taxon>
        <taxon>Acanthomorphata</taxon>
        <taxon>Eupercaria</taxon>
        <taxon>Sciaenidae</taxon>
        <taxon>Nibea</taxon>
    </lineage>
</organism>
<dbReference type="EMBL" id="CM024789">
    <property type="protein sequence ID" value="KAG8014990.1"/>
    <property type="molecule type" value="Genomic_DNA"/>
</dbReference>
<comment type="caution">
    <text evidence="1">The sequence shown here is derived from an EMBL/GenBank/DDBJ whole genome shotgun (WGS) entry which is preliminary data.</text>
</comment>
<evidence type="ECO:0000313" key="2">
    <source>
        <dbReference type="Proteomes" id="UP000805704"/>
    </source>
</evidence>
<accession>A0ACB7FKK8</accession>
<reference evidence="1" key="1">
    <citation type="submission" date="2020-04" db="EMBL/GenBank/DDBJ databases">
        <title>A chromosome-scale assembly and high-density genetic map of the yellow drum (Nibea albiflora) genome.</title>
        <authorList>
            <person name="Xu D."/>
            <person name="Zhang W."/>
            <person name="Chen R."/>
            <person name="Tan P."/>
            <person name="Wang L."/>
            <person name="Song H."/>
            <person name="Tian L."/>
            <person name="Zhu Q."/>
            <person name="Wang B."/>
        </authorList>
    </citation>
    <scope>NUCLEOTIDE SEQUENCE</scope>
    <source>
        <strain evidence="1">ZJHYS-2018</strain>
    </source>
</reference>
<dbReference type="Proteomes" id="UP000805704">
    <property type="component" value="Chromosome 1"/>
</dbReference>
<protein>
    <submittedName>
        <fullName evidence="1">Microtubule-associated tumor suppressor 1-like protein A</fullName>
    </submittedName>
</protein>
<keyword evidence="2" id="KW-1185">Reference proteome</keyword>
<evidence type="ECO:0000313" key="1">
    <source>
        <dbReference type="EMBL" id="KAG8014990.1"/>
    </source>
</evidence>
<sequence length="743" mass="80702">MANTMVSVRSSELGPLGWDAVTKRQLFLQKVSSKLGPNARQQGRGIRVDKGPSGPVPPPGSGIGLPGQGSPGPRLTQKDGSTLREDGQSVGGGSPTRARQSQSQCQGLAAVFMRSVFLSVLGCDRLLQTGQCAASPGAPAPTGTKPDERPSRSTLPVGSQSTAKPLISSTAATTSSNAPSDAVGSANSGVSAAPKPPAMRSRALSLQARTTATGLKTPTVTNHSTAKTAAVNQTAAKMAPTSNQALTKQASQYPLQRSGSARLSRLHSTVHGRVDTMLNVAPASRTLRGRRFLAVDKNKPREAPARPANSNSQGAAAAGGNNQNQQQPPPDPAPDVVNANAPVTPVLPVPATDATSTASGTTGVSGPGFKARTGSRSSPKTGSRLQNALKPGAAGAVAAADGTVTTKQNQSREQSEKKNQAINQLRKLLVQGNKRVEALATVIQHLFTEREEALKQKKELSLELSNLRDELVTSTQCCKHLQKEKEEVRASLEEALKRLEKQHKEELVQLEDRLRSFYQTEWDKVHQTYQEEADKCRMLMEQQVEELRSRQEADRKNQEASHNQKMESLKLQYESSIQELKTVQHTDLENMEKTLKETETSLSKISELSAEKEALNEKLKVEEERRRRILSDKSLKDSHTVYLEQELESLKVVLEIKNNQLHQKEKKLMEMDKLLSNEQAILQQTLQKESKVNKRLSMENEELLWKLHNGDLLASPRRLSPTSPYSSPRNSASFPTSAPLSPR</sequence>